<organism evidence="2 3">
    <name type="scientific">Mucuna pruriens</name>
    <name type="common">Velvet bean</name>
    <name type="synonym">Dolichos pruriens</name>
    <dbReference type="NCBI Taxonomy" id="157652"/>
    <lineage>
        <taxon>Eukaryota</taxon>
        <taxon>Viridiplantae</taxon>
        <taxon>Streptophyta</taxon>
        <taxon>Embryophyta</taxon>
        <taxon>Tracheophyta</taxon>
        <taxon>Spermatophyta</taxon>
        <taxon>Magnoliopsida</taxon>
        <taxon>eudicotyledons</taxon>
        <taxon>Gunneridae</taxon>
        <taxon>Pentapetalae</taxon>
        <taxon>rosids</taxon>
        <taxon>fabids</taxon>
        <taxon>Fabales</taxon>
        <taxon>Fabaceae</taxon>
        <taxon>Papilionoideae</taxon>
        <taxon>50 kb inversion clade</taxon>
        <taxon>NPAAA clade</taxon>
        <taxon>indigoferoid/millettioid clade</taxon>
        <taxon>Phaseoleae</taxon>
        <taxon>Mucuna</taxon>
    </lineage>
</organism>
<reference evidence="2" key="1">
    <citation type="submission" date="2018-05" db="EMBL/GenBank/DDBJ databases">
        <title>Draft genome of Mucuna pruriens seed.</title>
        <authorList>
            <person name="Nnadi N.E."/>
            <person name="Vos R."/>
            <person name="Hasami M.H."/>
            <person name="Devisetty U.K."/>
            <person name="Aguiy J.C."/>
        </authorList>
    </citation>
    <scope>NUCLEOTIDE SEQUENCE [LARGE SCALE GENOMIC DNA]</scope>
    <source>
        <strain evidence="2">JCA_2017</strain>
    </source>
</reference>
<dbReference type="EMBL" id="QJKJ01000565">
    <property type="protein sequence ID" value="RDY11862.1"/>
    <property type="molecule type" value="Genomic_DNA"/>
</dbReference>
<dbReference type="AlphaFoldDB" id="A0A371IA05"/>
<sequence length="285" mass="31230">MDPSRCTPKKVLNLRETATWLLEIASLIPRSRSERGPHPFLGEHRDVCYGFCCAVIEIKFERKNTELKHLGFVRVAAIHTFLFVSNLYEYAKQNSGSLRSAVGTVENTVTTVLGPVCNKFKGVPDDVLVFVDNKVDEASHKFDEHAPPFAKHLVEQAKGLIEKVADEAGKVASEARSGGPRAAARYAATESKHFLLIKSVKLWNGLNRYPPIHALAEMAVPTAAHCSEKYNHGIKVMTQKGYSVAGYLPLIPIDEIAKAFKQGEANLNGDDAASAEHSSESSDSD</sequence>
<dbReference type="InterPro" id="IPR008802">
    <property type="entry name" value="REF"/>
</dbReference>
<gene>
    <name evidence="2" type="ORF">CR513_03441</name>
</gene>
<dbReference type="STRING" id="157652.A0A371IA05"/>
<comment type="caution">
    <text evidence="2">The sequence shown here is derived from an EMBL/GenBank/DDBJ whole genome shotgun (WGS) entry which is preliminary data.</text>
</comment>
<feature type="non-terminal residue" evidence="2">
    <location>
        <position position="1"/>
    </location>
</feature>
<proteinExistence type="inferred from homology"/>
<protein>
    <submittedName>
        <fullName evidence="2">REF/SRPP-like protein</fullName>
    </submittedName>
</protein>
<dbReference type="Proteomes" id="UP000257109">
    <property type="component" value="Unassembled WGS sequence"/>
</dbReference>
<keyword evidence="3" id="KW-1185">Reference proteome</keyword>
<dbReference type="PANTHER" id="PTHR33732:SF7">
    <property type="entry name" value="RUBBER ELONGATION FACTOR-RELATED"/>
    <property type="match status" value="1"/>
</dbReference>
<dbReference type="OrthoDB" id="1901372at2759"/>
<evidence type="ECO:0000313" key="2">
    <source>
        <dbReference type="EMBL" id="RDY11862.1"/>
    </source>
</evidence>
<evidence type="ECO:0000313" key="3">
    <source>
        <dbReference type="Proteomes" id="UP000257109"/>
    </source>
</evidence>
<name>A0A371IA05_MUCPR</name>
<comment type="similarity">
    <text evidence="1">Belongs to the REF/SRPP family.</text>
</comment>
<accession>A0A371IA05</accession>
<dbReference type="Pfam" id="PF05755">
    <property type="entry name" value="REF"/>
    <property type="match status" value="1"/>
</dbReference>
<dbReference type="PANTHER" id="PTHR33732">
    <property type="entry name" value="REF/SRPP-LIKE PROTEIN OS05G0151300/LOC_OS05G05940"/>
    <property type="match status" value="1"/>
</dbReference>
<evidence type="ECO:0000256" key="1">
    <source>
        <dbReference type="ARBA" id="ARBA00009737"/>
    </source>
</evidence>